<gene>
    <name evidence="1" type="ORF">KIN20_018497</name>
</gene>
<sequence>MNMNDRILIQMPLRQVEEHRSEANQRALVLYGMNNTRENHIFELKKIAKEICKIWQKKIHVQFLESSDVPLFKQSINSTKIVEILARFR</sequence>
<evidence type="ECO:0000313" key="2">
    <source>
        <dbReference type="Proteomes" id="UP001196413"/>
    </source>
</evidence>
<protein>
    <submittedName>
        <fullName evidence="1">Uncharacterized protein</fullName>
    </submittedName>
</protein>
<organism evidence="1 2">
    <name type="scientific">Parelaphostrongylus tenuis</name>
    <name type="common">Meningeal worm</name>
    <dbReference type="NCBI Taxonomy" id="148309"/>
    <lineage>
        <taxon>Eukaryota</taxon>
        <taxon>Metazoa</taxon>
        <taxon>Ecdysozoa</taxon>
        <taxon>Nematoda</taxon>
        <taxon>Chromadorea</taxon>
        <taxon>Rhabditida</taxon>
        <taxon>Rhabditina</taxon>
        <taxon>Rhabditomorpha</taxon>
        <taxon>Strongyloidea</taxon>
        <taxon>Metastrongylidae</taxon>
        <taxon>Parelaphostrongylus</taxon>
    </lineage>
</organism>
<comment type="caution">
    <text evidence="1">The sequence shown here is derived from an EMBL/GenBank/DDBJ whole genome shotgun (WGS) entry which is preliminary data.</text>
</comment>
<dbReference type="Proteomes" id="UP001196413">
    <property type="component" value="Unassembled WGS sequence"/>
</dbReference>
<evidence type="ECO:0000313" key="1">
    <source>
        <dbReference type="EMBL" id="KAJ1359714.1"/>
    </source>
</evidence>
<reference evidence="1" key="1">
    <citation type="submission" date="2021-06" db="EMBL/GenBank/DDBJ databases">
        <title>Parelaphostrongylus tenuis whole genome reference sequence.</title>
        <authorList>
            <person name="Garwood T.J."/>
            <person name="Larsen P.A."/>
            <person name="Fountain-Jones N.M."/>
            <person name="Garbe J.R."/>
            <person name="Macchietto M.G."/>
            <person name="Kania S.A."/>
            <person name="Gerhold R.W."/>
            <person name="Richards J.E."/>
            <person name="Wolf T.M."/>
        </authorList>
    </citation>
    <scope>NUCLEOTIDE SEQUENCE</scope>
    <source>
        <strain evidence="1">MNPRO001-30</strain>
        <tissue evidence="1">Meninges</tissue>
    </source>
</reference>
<proteinExistence type="predicted"/>
<keyword evidence="2" id="KW-1185">Reference proteome</keyword>
<accession>A0AAD5N7K9</accession>
<dbReference type="AlphaFoldDB" id="A0AAD5N7K9"/>
<dbReference type="EMBL" id="JAHQIW010003679">
    <property type="protein sequence ID" value="KAJ1359714.1"/>
    <property type="molecule type" value="Genomic_DNA"/>
</dbReference>
<name>A0AAD5N7K9_PARTN</name>